<feature type="domain" description="UVR" evidence="8">
    <location>
        <begin position="197"/>
        <end position="232"/>
    </location>
</feature>
<evidence type="ECO:0000256" key="2">
    <source>
        <dbReference type="ARBA" id="ARBA00022763"/>
    </source>
</evidence>
<dbReference type="InterPro" id="IPR010994">
    <property type="entry name" value="RuvA_2-like"/>
</dbReference>
<keyword evidence="1 7" id="KW-0963">Cytoplasm</keyword>
<dbReference type="Pfam" id="PF02151">
    <property type="entry name" value="UVR"/>
    <property type="match status" value="1"/>
</dbReference>
<evidence type="ECO:0000313" key="12">
    <source>
        <dbReference type="Proteomes" id="UP000002012"/>
    </source>
</evidence>
<keyword evidence="5 7" id="KW-0234">DNA repair</keyword>
<dbReference type="Pfam" id="PF01541">
    <property type="entry name" value="GIY-YIG"/>
    <property type="match status" value="1"/>
</dbReference>
<dbReference type="HAMAP" id="MF_00203">
    <property type="entry name" value="UvrC"/>
    <property type="match status" value="1"/>
</dbReference>
<dbReference type="GO" id="GO:0005737">
    <property type="term" value="C:cytoplasm"/>
    <property type="evidence" value="ECO:0007669"/>
    <property type="project" value="UniProtKB-SubCell"/>
</dbReference>
<name>D4H3J2_DENA2</name>
<dbReference type="EMBL" id="CP001968">
    <property type="protein sequence ID" value="ADD69094.1"/>
    <property type="molecule type" value="Genomic_DNA"/>
</dbReference>
<dbReference type="SMART" id="SM00465">
    <property type="entry name" value="GIYc"/>
    <property type="match status" value="1"/>
</dbReference>
<dbReference type="PROSITE" id="PS50164">
    <property type="entry name" value="GIY_YIG"/>
    <property type="match status" value="1"/>
</dbReference>
<dbReference type="PANTHER" id="PTHR30562">
    <property type="entry name" value="UVRC/OXIDOREDUCTASE"/>
    <property type="match status" value="1"/>
</dbReference>
<dbReference type="KEGG" id="dap:Dacet_2332"/>
<dbReference type="OrthoDB" id="9804933at2"/>
<dbReference type="PaxDb" id="522772-Dacet_2332"/>
<feature type="domain" description="GIY-YIG" evidence="9">
    <location>
        <begin position="11"/>
        <end position="90"/>
    </location>
</feature>
<dbReference type="GO" id="GO:0006289">
    <property type="term" value="P:nucleotide-excision repair"/>
    <property type="evidence" value="ECO:0007669"/>
    <property type="project" value="UniProtKB-UniRule"/>
</dbReference>
<evidence type="ECO:0000256" key="4">
    <source>
        <dbReference type="ARBA" id="ARBA00022881"/>
    </source>
</evidence>
<accession>D4H3J2</accession>
<evidence type="ECO:0000313" key="11">
    <source>
        <dbReference type="EMBL" id="ADD69094.1"/>
    </source>
</evidence>
<dbReference type="InterPro" id="IPR000305">
    <property type="entry name" value="GIY-YIG_endonuc"/>
</dbReference>
<protein>
    <recommendedName>
        <fullName evidence="7">UvrABC system protein C</fullName>
        <shortName evidence="7">Protein UvrC</shortName>
    </recommendedName>
    <alternativeName>
        <fullName evidence="7">Excinuclease ABC subunit C</fullName>
    </alternativeName>
</protein>
<dbReference type="InterPro" id="IPR001162">
    <property type="entry name" value="UvrC_RNase_H_dom"/>
</dbReference>
<dbReference type="SUPFAM" id="SSF47781">
    <property type="entry name" value="RuvA domain 2-like"/>
    <property type="match status" value="1"/>
</dbReference>
<evidence type="ECO:0000259" key="10">
    <source>
        <dbReference type="PROSITE" id="PS50165"/>
    </source>
</evidence>
<dbReference type="GO" id="GO:0003677">
    <property type="term" value="F:DNA binding"/>
    <property type="evidence" value="ECO:0007669"/>
    <property type="project" value="UniProtKB-UniRule"/>
</dbReference>
<dbReference type="InterPro" id="IPR050066">
    <property type="entry name" value="UvrABC_protein_C"/>
</dbReference>
<dbReference type="HOGENOM" id="CLU_014841_3_2_0"/>
<dbReference type="InterPro" id="IPR001943">
    <property type="entry name" value="UVR_dom"/>
</dbReference>
<dbReference type="NCBIfam" id="TIGR00194">
    <property type="entry name" value="uvrC"/>
    <property type="match status" value="1"/>
</dbReference>
<dbReference type="Gene3D" id="4.10.860.10">
    <property type="entry name" value="UVR domain"/>
    <property type="match status" value="1"/>
</dbReference>
<gene>
    <name evidence="7" type="primary">uvrC</name>
    <name evidence="11" type="ordered locus">Dacet_2332</name>
</gene>
<comment type="subcellular location">
    <subcellularLocation>
        <location evidence="7">Cytoplasm</location>
    </subcellularLocation>
</comment>
<keyword evidence="4 7" id="KW-0267">Excision nuclease</keyword>
<evidence type="ECO:0000256" key="7">
    <source>
        <dbReference type="HAMAP-Rule" id="MF_00203"/>
    </source>
</evidence>
<organism evidence="11 12">
    <name type="scientific">Denitrovibrio acetiphilus (strain DSM 12809 / NBRC 114555 / N2460)</name>
    <dbReference type="NCBI Taxonomy" id="522772"/>
    <lineage>
        <taxon>Bacteria</taxon>
        <taxon>Pseudomonadati</taxon>
        <taxon>Deferribacterota</taxon>
        <taxon>Deferribacteres</taxon>
        <taxon>Deferribacterales</taxon>
        <taxon>Geovibrionaceae</taxon>
        <taxon>Denitrovibrio</taxon>
    </lineage>
</organism>
<feature type="domain" description="UvrC family homology region profile" evidence="10">
    <location>
        <begin position="261"/>
        <end position="461"/>
    </location>
</feature>
<dbReference type="RefSeq" id="WP_013011596.1">
    <property type="nucleotide sequence ID" value="NC_013943.1"/>
</dbReference>
<dbReference type="AlphaFoldDB" id="D4H3J2"/>
<dbReference type="Gene3D" id="3.40.1440.10">
    <property type="entry name" value="GIY-YIG endonuclease"/>
    <property type="match status" value="1"/>
</dbReference>
<evidence type="ECO:0000256" key="1">
    <source>
        <dbReference type="ARBA" id="ARBA00022490"/>
    </source>
</evidence>
<dbReference type="FunCoup" id="D4H3J2">
    <property type="interactions" value="229"/>
</dbReference>
<proteinExistence type="inferred from homology"/>
<dbReference type="Gene3D" id="3.30.420.340">
    <property type="entry name" value="UvrC, RNAse H endonuclease domain"/>
    <property type="match status" value="1"/>
</dbReference>
<dbReference type="InterPro" id="IPR036876">
    <property type="entry name" value="UVR_dom_sf"/>
</dbReference>
<comment type="similarity">
    <text evidence="7">Belongs to the UvrC family.</text>
</comment>
<dbReference type="Pfam" id="PF08459">
    <property type="entry name" value="UvrC_RNaseH_dom"/>
    <property type="match status" value="1"/>
</dbReference>
<evidence type="ECO:0000259" key="9">
    <source>
        <dbReference type="PROSITE" id="PS50164"/>
    </source>
</evidence>
<keyword evidence="6 7" id="KW-0742">SOS response</keyword>
<evidence type="ECO:0000256" key="6">
    <source>
        <dbReference type="ARBA" id="ARBA00023236"/>
    </source>
</evidence>
<dbReference type="SUPFAM" id="SSF46600">
    <property type="entry name" value="C-terminal UvrC-binding domain of UvrB"/>
    <property type="match status" value="1"/>
</dbReference>
<dbReference type="InterPro" id="IPR035901">
    <property type="entry name" value="GIY-YIG_endonuc_sf"/>
</dbReference>
<keyword evidence="3 7" id="KW-0228">DNA excision</keyword>
<dbReference type="GO" id="GO:0009380">
    <property type="term" value="C:excinuclease repair complex"/>
    <property type="evidence" value="ECO:0007669"/>
    <property type="project" value="InterPro"/>
</dbReference>
<keyword evidence="2 7" id="KW-0227">DNA damage</keyword>
<dbReference type="STRING" id="522772.Dacet_2332"/>
<evidence type="ECO:0000259" key="8">
    <source>
        <dbReference type="PROSITE" id="PS50151"/>
    </source>
</evidence>
<dbReference type="InterPro" id="IPR038476">
    <property type="entry name" value="UvrC_RNase_H_dom_sf"/>
</dbReference>
<dbReference type="GO" id="GO:0009432">
    <property type="term" value="P:SOS response"/>
    <property type="evidence" value="ECO:0007669"/>
    <property type="project" value="UniProtKB-UniRule"/>
</dbReference>
<dbReference type="GO" id="GO:0009381">
    <property type="term" value="F:excinuclease ABC activity"/>
    <property type="evidence" value="ECO:0007669"/>
    <property type="project" value="UniProtKB-UniRule"/>
</dbReference>
<reference evidence="11 12" key="1">
    <citation type="journal article" date="2010" name="Stand. Genomic Sci.">
        <title>Complete genome sequence of Denitrovibrio acetiphilus type strain (N2460).</title>
        <authorList>
            <person name="Kiss H."/>
            <person name="Lang E."/>
            <person name="Lapidus A."/>
            <person name="Copeland A."/>
            <person name="Nolan M."/>
            <person name="Glavina Del Rio T."/>
            <person name="Chen F."/>
            <person name="Lucas S."/>
            <person name="Tice H."/>
            <person name="Cheng J.F."/>
            <person name="Han C."/>
            <person name="Goodwin L."/>
            <person name="Pitluck S."/>
            <person name="Liolios K."/>
            <person name="Pati A."/>
            <person name="Ivanova N."/>
            <person name="Mavromatis K."/>
            <person name="Chen A."/>
            <person name="Palaniappan K."/>
            <person name="Land M."/>
            <person name="Hauser L."/>
            <person name="Chang Y.J."/>
            <person name="Jeffries C.D."/>
            <person name="Detter J.C."/>
            <person name="Brettin T."/>
            <person name="Spring S."/>
            <person name="Rohde M."/>
            <person name="Goker M."/>
            <person name="Woyke T."/>
            <person name="Bristow J."/>
            <person name="Eisen J.A."/>
            <person name="Markowitz V."/>
            <person name="Hugenholtz P."/>
            <person name="Kyrpides N.C."/>
            <person name="Klenk H.P."/>
        </authorList>
    </citation>
    <scope>NUCLEOTIDE SEQUENCE [LARGE SCALE GENOMIC DNA]</scope>
    <source>
        <strain evidence="12">DSM 12809 / NBRC 114555 / N2460</strain>
    </source>
</reference>
<dbReference type="InterPro" id="IPR004791">
    <property type="entry name" value="UvrC"/>
</dbReference>
<dbReference type="PANTHER" id="PTHR30562:SF1">
    <property type="entry name" value="UVRABC SYSTEM PROTEIN C"/>
    <property type="match status" value="1"/>
</dbReference>
<dbReference type="SUPFAM" id="SSF82771">
    <property type="entry name" value="GIY-YIG endonuclease"/>
    <property type="match status" value="1"/>
</dbReference>
<comment type="function">
    <text evidence="7">The UvrABC repair system catalyzes the recognition and processing of DNA lesions. UvrC both incises the 5' and 3' sides of the lesion. The N-terminal half is responsible for the 3' incision and the C-terminal half is responsible for the 5' incision.</text>
</comment>
<comment type="subunit">
    <text evidence="7">Interacts with UvrB in an incision complex.</text>
</comment>
<dbReference type="PROSITE" id="PS50151">
    <property type="entry name" value="UVR"/>
    <property type="match status" value="1"/>
</dbReference>
<keyword evidence="12" id="KW-1185">Reference proteome</keyword>
<dbReference type="CDD" id="cd10434">
    <property type="entry name" value="GIY-YIG_UvrC_Cho"/>
    <property type="match status" value="1"/>
</dbReference>
<dbReference type="Proteomes" id="UP000002012">
    <property type="component" value="Chromosome"/>
</dbReference>
<dbReference type="PROSITE" id="PS50165">
    <property type="entry name" value="UVRC"/>
    <property type="match status" value="1"/>
</dbReference>
<evidence type="ECO:0000256" key="3">
    <source>
        <dbReference type="ARBA" id="ARBA00022769"/>
    </source>
</evidence>
<dbReference type="Pfam" id="PF22920">
    <property type="entry name" value="UvrC_RNaseH"/>
    <property type="match status" value="1"/>
</dbReference>
<evidence type="ECO:0000256" key="5">
    <source>
        <dbReference type="ARBA" id="ARBA00023204"/>
    </source>
</evidence>
<dbReference type="InterPro" id="IPR047296">
    <property type="entry name" value="GIY-YIG_UvrC_Cho"/>
</dbReference>
<dbReference type="InParanoid" id="D4H3J2"/>
<dbReference type="eggNOG" id="COG0322">
    <property type="taxonomic scope" value="Bacteria"/>
</dbReference>
<dbReference type="FunFam" id="3.40.1440.10:FF:000001">
    <property type="entry name" value="UvrABC system protein C"/>
    <property type="match status" value="1"/>
</dbReference>
<sequence length="599" mass="68480">MFKPVLKEIPENPGIYLYLGKNGEILYVGKAKNLRNRVSSYFVDFESKPIRTRKMLQSARDIRFVVTTSEAEALLLENNVIKTEKPRYNVRLKDSKSYPFILITEEDYPKLRITRESGKKGEYFGPFVDVGSLRSIVDELLKVFPLRSCGDSKFREGKLCLKFQIRKCLGPCENMISKNRYNQLVEQIREFFRGNVDTVKSHMEQEMMRLSDDMNFEEAAIMRDRLRGLSRLFTKQTVVMPDDTSSIDVFVPHSFENVSGITAMFIRGGRLIGSRTEILEDDENPSGVIESFVLQMYSVLRNYPQMVYIAGLEDSGSLQEALEKLADKKLRFRKRGYAAVEKLALDNGRVQTQLYLNKLSKRKDITEKLKKIIGAESVSRIECVDISHLGGSGTVGVSIVAVDGEFSKAQYRKYRIRTAENDDFISIYELFSRKFENIQEGSEPPADLYIVDGGIGQLNSAMRAASEKGYTANFISISKGRSIKFMKDKQEQSIESVHIPGRKNPLNLKKNDPLLLFIQKVRDESHRFAIDYSRKLALKNFKKSPLLMLEGVGEKTVRKVLEVFPDIYERKDLTAKDISEYCSIPEKTAAVIELFIKSQ</sequence>